<dbReference type="EMBL" id="JBBXMP010000096">
    <property type="protein sequence ID" value="KAL0062782.1"/>
    <property type="molecule type" value="Genomic_DNA"/>
</dbReference>
<organism evidence="2 3">
    <name type="scientific">Marasmius tenuissimus</name>
    <dbReference type="NCBI Taxonomy" id="585030"/>
    <lineage>
        <taxon>Eukaryota</taxon>
        <taxon>Fungi</taxon>
        <taxon>Dikarya</taxon>
        <taxon>Basidiomycota</taxon>
        <taxon>Agaricomycotina</taxon>
        <taxon>Agaricomycetes</taxon>
        <taxon>Agaricomycetidae</taxon>
        <taxon>Agaricales</taxon>
        <taxon>Marasmiineae</taxon>
        <taxon>Marasmiaceae</taxon>
        <taxon>Marasmius</taxon>
    </lineage>
</organism>
<proteinExistence type="predicted"/>
<evidence type="ECO:0000313" key="3">
    <source>
        <dbReference type="Proteomes" id="UP001437256"/>
    </source>
</evidence>
<evidence type="ECO:0000256" key="1">
    <source>
        <dbReference type="SAM" id="MobiDB-lite"/>
    </source>
</evidence>
<dbReference type="Proteomes" id="UP001437256">
    <property type="component" value="Unassembled WGS sequence"/>
</dbReference>
<comment type="caution">
    <text evidence="2">The sequence shown here is derived from an EMBL/GenBank/DDBJ whole genome shotgun (WGS) entry which is preliminary data.</text>
</comment>
<evidence type="ECO:0000313" key="2">
    <source>
        <dbReference type="EMBL" id="KAL0062782.1"/>
    </source>
</evidence>
<accession>A0ABR2ZNP1</accession>
<reference evidence="2 3" key="1">
    <citation type="submission" date="2024-05" db="EMBL/GenBank/DDBJ databases">
        <title>A draft genome resource for the thread blight pathogen Marasmius tenuissimus strain MS-2.</title>
        <authorList>
            <person name="Yulfo-Soto G.E."/>
            <person name="Baruah I.K."/>
            <person name="Amoako-Attah I."/>
            <person name="Bukari Y."/>
            <person name="Meinhardt L.W."/>
            <person name="Bailey B.A."/>
            <person name="Cohen S.P."/>
        </authorList>
    </citation>
    <scope>NUCLEOTIDE SEQUENCE [LARGE SCALE GENOMIC DNA]</scope>
    <source>
        <strain evidence="2 3">MS-2</strain>
    </source>
</reference>
<protein>
    <submittedName>
        <fullName evidence="2">Uncharacterized protein</fullName>
    </submittedName>
</protein>
<feature type="region of interest" description="Disordered" evidence="1">
    <location>
        <begin position="79"/>
        <end position="98"/>
    </location>
</feature>
<feature type="compositionally biased region" description="Low complexity" evidence="1">
    <location>
        <begin position="79"/>
        <end position="89"/>
    </location>
</feature>
<keyword evidence="3" id="KW-1185">Reference proteome</keyword>
<name>A0ABR2ZNP1_9AGAR</name>
<gene>
    <name evidence="2" type="ORF">AAF712_010320</name>
</gene>
<sequence length="182" mass="20894">MRRRRLAKLSRTFGENIPPELVASGDRYPGFDVTLDETNQYNEDRSSWKEKESTESHESFYIVEKPTFDVKARSKSCRLSGLSSIGSLPPESPPPPYTTLGRSASLMVSSTRSRSKHNYALSETHFGKDDGVDLAFEQLNNHQDPHARHSKSELTHRRQKGWSGEWNRDDMEQVVKKLRMLK</sequence>